<organism evidence="5 6">
    <name type="scientific">Mucilaginibacter robiniae</name>
    <dbReference type="NCBI Taxonomy" id="2728022"/>
    <lineage>
        <taxon>Bacteria</taxon>
        <taxon>Pseudomonadati</taxon>
        <taxon>Bacteroidota</taxon>
        <taxon>Sphingobacteriia</taxon>
        <taxon>Sphingobacteriales</taxon>
        <taxon>Sphingobacteriaceae</taxon>
        <taxon>Mucilaginibacter</taxon>
    </lineage>
</organism>
<comment type="similarity">
    <text evidence="1">Belongs to the glycosyltransferase 2 family.</text>
</comment>
<dbReference type="PANTHER" id="PTHR43685">
    <property type="entry name" value="GLYCOSYLTRANSFERASE"/>
    <property type="match status" value="1"/>
</dbReference>
<evidence type="ECO:0000256" key="2">
    <source>
        <dbReference type="ARBA" id="ARBA00022676"/>
    </source>
</evidence>
<dbReference type="Gene3D" id="3.90.550.10">
    <property type="entry name" value="Spore Coat Polysaccharide Biosynthesis Protein SpsA, Chain A"/>
    <property type="match status" value="1"/>
</dbReference>
<dbReference type="InterPro" id="IPR029044">
    <property type="entry name" value="Nucleotide-diphossugar_trans"/>
</dbReference>
<dbReference type="AlphaFoldDB" id="A0A7L5EAX6"/>
<reference evidence="5 6" key="1">
    <citation type="submission" date="2020-04" db="EMBL/GenBank/DDBJ databases">
        <title>Genome sequencing of novel species.</title>
        <authorList>
            <person name="Heo J."/>
            <person name="Kim S.-J."/>
            <person name="Kim J.-S."/>
            <person name="Hong S.-B."/>
            <person name="Kwon S.-W."/>
        </authorList>
    </citation>
    <scope>NUCLEOTIDE SEQUENCE [LARGE SCALE GENOMIC DNA]</scope>
    <source>
        <strain evidence="5 6">F39-2</strain>
    </source>
</reference>
<evidence type="ECO:0000259" key="4">
    <source>
        <dbReference type="Pfam" id="PF00535"/>
    </source>
</evidence>
<evidence type="ECO:0000256" key="3">
    <source>
        <dbReference type="ARBA" id="ARBA00022679"/>
    </source>
</evidence>
<protein>
    <submittedName>
        <fullName evidence="5">Glycosyltransferase</fullName>
    </submittedName>
</protein>
<dbReference type="Pfam" id="PF00535">
    <property type="entry name" value="Glycos_transf_2"/>
    <property type="match status" value="1"/>
</dbReference>
<dbReference type="RefSeq" id="WP_169609817.1">
    <property type="nucleotide sequence ID" value="NZ_CP051682.1"/>
</dbReference>
<dbReference type="KEGG" id="mrob:HH214_17535"/>
<dbReference type="PANTHER" id="PTHR43685:SF5">
    <property type="entry name" value="GLYCOSYLTRANSFERASE EPSE-RELATED"/>
    <property type="match status" value="1"/>
</dbReference>
<keyword evidence="3 5" id="KW-0808">Transferase</keyword>
<proteinExistence type="inferred from homology"/>
<keyword evidence="2" id="KW-0328">Glycosyltransferase</keyword>
<sequence>MPQISVVLPVYNSEKYIKAAIESVLNQTFTDFELIIINDASTDNTKQILETFTDKRIRLIHNAENLKVVKCLNLGLSLAQGEFIARMDADDISLPQRFKRQLSYLLEHSEVDICSSYVQVFGTQNYILRPYEDHESIKAGLLFLNLLIHPSIMFRRKSIIQFNVCYDEAYANAEDYGLWVAVMDKLKFGAIPEILFKYRIHDTNISIKKASNWPILHKINLGLYKILLDRMQLRYTDNDLEMHINLGFRSVVQLTKNDYRRYLNWLARIVQANNNSKYFNSDSLRNYVLSYVLYLTSRAKVNPIIYWELLQTLKKLYGIRICWNYLQLKLYSRLITFKQKKKYVI</sequence>
<dbReference type="SUPFAM" id="SSF53448">
    <property type="entry name" value="Nucleotide-diphospho-sugar transferases"/>
    <property type="match status" value="1"/>
</dbReference>
<evidence type="ECO:0000313" key="6">
    <source>
        <dbReference type="Proteomes" id="UP000503278"/>
    </source>
</evidence>
<feature type="domain" description="Glycosyltransferase 2-like" evidence="4">
    <location>
        <begin position="5"/>
        <end position="153"/>
    </location>
</feature>
<dbReference type="InterPro" id="IPR050834">
    <property type="entry name" value="Glycosyltransf_2"/>
</dbReference>
<dbReference type="EMBL" id="CP051682">
    <property type="protein sequence ID" value="QJD97546.1"/>
    <property type="molecule type" value="Genomic_DNA"/>
</dbReference>
<dbReference type="Proteomes" id="UP000503278">
    <property type="component" value="Chromosome"/>
</dbReference>
<dbReference type="InterPro" id="IPR001173">
    <property type="entry name" value="Glyco_trans_2-like"/>
</dbReference>
<gene>
    <name evidence="5" type="ORF">HH214_17535</name>
</gene>
<dbReference type="GO" id="GO:0016757">
    <property type="term" value="F:glycosyltransferase activity"/>
    <property type="evidence" value="ECO:0007669"/>
    <property type="project" value="UniProtKB-KW"/>
</dbReference>
<evidence type="ECO:0000256" key="1">
    <source>
        <dbReference type="ARBA" id="ARBA00006739"/>
    </source>
</evidence>
<evidence type="ECO:0000313" key="5">
    <source>
        <dbReference type="EMBL" id="QJD97546.1"/>
    </source>
</evidence>
<name>A0A7L5EAX6_9SPHI</name>
<accession>A0A7L5EAX6</accession>
<keyword evidence="6" id="KW-1185">Reference proteome</keyword>